<keyword evidence="4 6" id="KW-0378">Hydrolase</keyword>
<evidence type="ECO:0000313" key="8">
    <source>
        <dbReference type="EMBL" id="MFD1047036.1"/>
    </source>
</evidence>
<comment type="cofactor">
    <cofactor evidence="6">
        <name>Mg(2+)</name>
        <dbReference type="ChEBI" id="CHEBI:18420"/>
    </cofactor>
</comment>
<sequence>MIVLDASFLIAHFRSADAHHERATNLLFDAELTPLAASVVTVAEVLSGYAKRGRLELGTATLRDLEVQRIPMDAYMAESLAQLRADTGLRLPDCCVILAAEQAKADTIATFDEQLANAARKRGLRTLA</sequence>
<dbReference type="Pfam" id="PF01850">
    <property type="entry name" value="PIN"/>
    <property type="match status" value="1"/>
</dbReference>
<keyword evidence="2 6" id="KW-0540">Nuclease</keyword>
<keyword evidence="1 6" id="KW-1277">Toxin-antitoxin system</keyword>
<reference evidence="9" key="1">
    <citation type="journal article" date="2019" name="Int. J. Syst. Evol. Microbiol.">
        <title>The Global Catalogue of Microorganisms (GCM) 10K type strain sequencing project: providing services to taxonomists for standard genome sequencing and annotation.</title>
        <authorList>
            <consortium name="The Broad Institute Genomics Platform"/>
            <consortium name="The Broad Institute Genome Sequencing Center for Infectious Disease"/>
            <person name="Wu L."/>
            <person name="Ma J."/>
        </authorList>
    </citation>
    <scope>NUCLEOTIDE SEQUENCE [LARGE SCALE GENOMIC DNA]</scope>
    <source>
        <strain evidence="9">JCM 31486</strain>
    </source>
</reference>
<evidence type="ECO:0000259" key="7">
    <source>
        <dbReference type="Pfam" id="PF01850"/>
    </source>
</evidence>
<feature type="domain" description="PIN" evidence="7">
    <location>
        <begin position="2"/>
        <end position="120"/>
    </location>
</feature>
<dbReference type="EC" id="3.1.-.-" evidence="6"/>
<dbReference type="InterPro" id="IPR029060">
    <property type="entry name" value="PIN-like_dom_sf"/>
</dbReference>
<evidence type="ECO:0000256" key="3">
    <source>
        <dbReference type="ARBA" id="ARBA00022723"/>
    </source>
</evidence>
<dbReference type="CDD" id="cd09854">
    <property type="entry name" value="PIN_VapC-like"/>
    <property type="match status" value="1"/>
</dbReference>
<feature type="binding site" evidence="6">
    <location>
        <position position="93"/>
    </location>
    <ligand>
        <name>Mg(2+)</name>
        <dbReference type="ChEBI" id="CHEBI:18420"/>
    </ligand>
</feature>
<dbReference type="SUPFAM" id="SSF88723">
    <property type="entry name" value="PIN domain-like"/>
    <property type="match status" value="1"/>
</dbReference>
<dbReference type="HAMAP" id="MF_00265">
    <property type="entry name" value="VapC_Nob1"/>
    <property type="match status" value="1"/>
</dbReference>
<dbReference type="InterPro" id="IPR002716">
    <property type="entry name" value="PIN_dom"/>
</dbReference>
<keyword evidence="9" id="KW-1185">Reference proteome</keyword>
<keyword evidence="6" id="KW-0800">Toxin</keyword>
<proteinExistence type="inferred from homology"/>
<dbReference type="Gene3D" id="3.40.50.1010">
    <property type="entry name" value="5'-nuclease"/>
    <property type="match status" value="1"/>
</dbReference>
<organism evidence="8 9">
    <name type="scientific">Kibdelosporangium lantanae</name>
    <dbReference type="NCBI Taxonomy" id="1497396"/>
    <lineage>
        <taxon>Bacteria</taxon>
        <taxon>Bacillati</taxon>
        <taxon>Actinomycetota</taxon>
        <taxon>Actinomycetes</taxon>
        <taxon>Pseudonocardiales</taxon>
        <taxon>Pseudonocardiaceae</taxon>
        <taxon>Kibdelosporangium</taxon>
    </lineage>
</organism>
<gene>
    <name evidence="6" type="primary">vapC</name>
    <name evidence="8" type="ORF">ACFQ1S_16525</name>
</gene>
<feature type="binding site" evidence="6">
    <location>
        <position position="5"/>
    </location>
    <ligand>
        <name>Mg(2+)</name>
        <dbReference type="ChEBI" id="CHEBI:18420"/>
    </ligand>
</feature>
<evidence type="ECO:0000256" key="2">
    <source>
        <dbReference type="ARBA" id="ARBA00022722"/>
    </source>
</evidence>
<comment type="caution">
    <text evidence="8">The sequence shown here is derived from an EMBL/GenBank/DDBJ whole genome shotgun (WGS) entry which is preliminary data.</text>
</comment>
<evidence type="ECO:0000313" key="9">
    <source>
        <dbReference type="Proteomes" id="UP001597045"/>
    </source>
</evidence>
<evidence type="ECO:0000256" key="1">
    <source>
        <dbReference type="ARBA" id="ARBA00022649"/>
    </source>
</evidence>
<name>A0ABW3MA17_9PSEU</name>
<evidence type="ECO:0000256" key="4">
    <source>
        <dbReference type="ARBA" id="ARBA00022801"/>
    </source>
</evidence>
<dbReference type="EMBL" id="JBHTIS010000903">
    <property type="protein sequence ID" value="MFD1047036.1"/>
    <property type="molecule type" value="Genomic_DNA"/>
</dbReference>
<dbReference type="InterPro" id="IPR022907">
    <property type="entry name" value="VapC_family"/>
</dbReference>
<protein>
    <recommendedName>
        <fullName evidence="6">Ribonuclease VapC</fullName>
        <shortName evidence="6">RNase VapC</shortName>
        <ecNumber evidence="6">3.1.-.-</ecNumber>
    </recommendedName>
    <alternativeName>
        <fullName evidence="6">Toxin VapC</fullName>
    </alternativeName>
</protein>
<accession>A0ABW3MA17</accession>
<comment type="function">
    <text evidence="6">Toxic component of a toxin-antitoxin (TA) system. An RNase.</text>
</comment>
<comment type="similarity">
    <text evidence="6">Belongs to the PINc/VapC protein family.</text>
</comment>
<evidence type="ECO:0000256" key="5">
    <source>
        <dbReference type="ARBA" id="ARBA00022842"/>
    </source>
</evidence>
<dbReference type="Proteomes" id="UP001597045">
    <property type="component" value="Unassembled WGS sequence"/>
</dbReference>
<evidence type="ECO:0000256" key="6">
    <source>
        <dbReference type="HAMAP-Rule" id="MF_00265"/>
    </source>
</evidence>
<keyword evidence="5 6" id="KW-0460">Magnesium</keyword>
<keyword evidence="3 6" id="KW-0479">Metal-binding</keyword>